<evidence type="ECO:0000313" key="3">
    <source>
        <dbReference type="Proteomes" id="UP000602647"/>
    </source>
</evidence>
<keyword evidence="1" id="KW-0732">Signal</keyword>
<dbReference type="PROSITE" id="PS51257">
    <property type="entry name" value="PROKAR_LIPOPROTEIN"/>
    <property type="match status" value="1"/>
</dbReference>
<reference evidence="2" key="1">
    <citation type="submission" date="2020-08" db="EMBL/GenBank/DDBJ databases">
        <title>Genome public.</title>
        <authorList>
            <person name="Liu C."/>
            <person name="Sun Q."/>
        </authorList>
    </citation>
    <scope>NUCLEOTIDE SEQUENCE</scope>
    <source>
        <strain evidence="2">BX12</strain>
    </source>
</reference>
<feature type="signal peptide" evidence="1">
    <location>
        <begin position="1"/>
        <end position="26"/>
    </location>
</feature>
<dbReference type="EMBL" id="JACRYT010000003">
    <property type="protein sequence ID" value="MBC6679182.1"/>
    <property type="molecule type" value="Genomic_DNA"/>
</dbReference>
<evidence type="ECO:0008006" key="4">
    <source>
        <dbReference type="Google" id="ProtNLM"/>
    </source>
</evidence>
<feature type="chain" id="PRO_5038821152" description="Lipocalin-like domain-containing protein" evidence="1">
    <location>
        <begin position="27"/>
        <end position="132"/>
    </location>
</feature>
<evidence type="ECO:0000313" key="2">
    <source>
        <dbReference type="EMBL" id="MBC6679182.1"/>
    </source>
</evidence>
<dbReference type="AlphaFoldDB" id="A0A923SQ23"/>
<protein>
    <recommendedName>
        <fullName evidence="4">Lipocalin-like domain-containing protein</fullName>
    </recommendedName>
</protein>
<dbReference type="Proteomes" id="UP000602647">
    <property type="component" value="Unassembled WGS sequence"/>
</dbReference>
<accession>A0A923SQ23</accession>
<sequence>MQKKTKHFITFTLLVMLLGCMLLLSACGDSSDDPVVGTWEMSKVSALGQEMSVKQFLKNTNTTETPKITFNGDNTVDADMMGTQGKGEWERKDGAYIVTDDTSAELSFELKDDTLSVEQGGATLEFEKQEQN</sequence>
<gene>
    <name evidence="2" type="ORF">H9L42_05000</name>
</gene>
<organism evidence="2 3">
    <name type="scientific">Zhenpiania hominis</name>
    <dbReference type="NCBI Taxonomy" id="2763644"/>
    <lineage>
        <taxon>Bacteria</taxon>
        <taxon>Bacillati</taxon>
        <taxon>Bacillota</taxon>
        <taxon>Clostridia</taxon>
        <taxon>Peptostreptococcales</taxon>
        <taxon>Anaerovoracaceae</taxon>
        <taxon>Zhenpiania</taxon>
    </lineage>
</organism>
<evidence type="ECO:0000256" key="1">
    <source>
        <dbReference type="SAM" id="SignalP"/>
    </source>
</evidence>
<comment type="caution">
    <text evidence="2">The sequence shown here is derived from an EMBL/GenBank/DDBJ whole genome shotgun (WGS) entry which is preliminary data.</text>
</comment>
<name>A0A923SQ23_9FIRM</name>
<proteinExistence type="predicted"/>
<dbReference type="RefSeq" id="WP_187302285.1">
    <property type="nucleotide sequence ID" value="NZ_CBCTON010000008.1"/>
</dbReference>
<keyword evidence="3" id="KW-1185">Reference proteome</keyword>